<dbReference type="InterPro" id="IPR050426">
    <property type="entry name" value="Glycosyltransferase_28"/>
</dbReference>
<feature type="domain" description="Glycosyltransferase family 28 N-terminal" evidence="1">
    <location>
        <begin position="4"/>
        <end position="130"/>
    </location>
</feature>
<comment type="caution">
    <text evidence="3">The sequence shown here is derived from an EMBL/GenBank/DDBJ whole genome shotgun (WGS) entry which is preliminary data.</text>
</comment>
<evidence type="ECO:0000259" key="1">
    <source>
        <dbReference type="Pfam" id="PF03033"/>
    </source>
</evidence>
<dbReference type="EMBL" id="JAUSVV010000013">
    <property type="protein sequence ID" value="MDQ0444536.1"/>
    <property type="molecule type" value="Genomic_DNA"/>
</dbReference>
<reference evidence="3 4" key="1">
    <citation type="submission" date="2023-07" db="EMBL/GenBank/DDBJ databases">
        <title>Genomic Encyclopedia of Type Strains, Phase IV (KMG-IV): sequencing the most valuable type-strain genomes for metagenomic binning, comparative biology and taxonomic classification.</title>
        <authorList>
            <person name="Goeker M."/>
        </authorList>
    </citation>
    <scope>NUCLEOTIDE SEQUENCE [LARGE SCALE GENOMIC DNA]</scope>
    <source>
        <strain evidence="3 4">DSM 19562</strain>
    </source>
</reference>
<feature type="domain" description="Erythromycin biosynthesis protein CIII-like C-terminal" evidence="2">
    <location>
        <begin position="289"/>
        <end position="393"/>
    </location>
</feature>
<dbReference type="InterPro" id="IPR002213">
    <property type="entry name" value="UDP_glucos_trans"/>
</dbReference>
<dbReference type="PANTHER" id="PTHR48050">
    <property type="entry name" value="STEROL 3-BETA-GLUCOSYLTRANSFERASE"/>
    <property type="match status" value="1"/>
</dbReference>
<dbReference type="SUPFAM" id="SSF53756">
    <property type="entry name" value="UDP-Glycosyltransferase/glycogen phosphorylase"/>
    <property type="match status" value="1"/>
</dbReference>
<gene>
    <name evidence="3" type="ORF">QO016_004049</name>
</gene>
<evidence type="ECO:0000313" key="4">
    <source>
        <dbReference type="Proteomes" id="UP001236369"/>
    </source>
</evidence>
<evidence type="ECO:0000313" key="3">
    <source>
        <dbReference type="EMBL" id="MDQ0444536.1"/>
    </source>
</evidence>
<dbReference type="Proteomes" id="UP001236369">
    <property type="component" value="Unassembled WGS sequence"/>
</dbReference>
<protein>
    <submittedName>
        <fullName evidence="3">UDP:flavonoid glycosyltransferase YjiC (YdhE family)</fullName>
    </submittedName>
</protein>
<accession>A0ABU0HST6</accession>
<keyword evidence="4" id="KW-1185">Reference proteome</keyword>
<sequence length="419" mass="45743">MKCLLAVLGTHGDVLPFIALGSALAGRGHEVLLTAPAPFEGAARRAGLTFHPLGDRADFNRLVCEPDLWHPRKGARTAFRHALRFTPDVYRWIEAHRSEDCVAVASSSMFGARTAQDRLGVPLVTLHVLPMLIESRSAPPRLPGLPLPEFLPARFRHWMGRGAFEVAVDPFILPGLNAFRSGLGLPPVRRLIHWWNSPDAMLLMFPGWYAPPQPDWPPQAVQLDFPIADAFGDAPELDPALASFLDAGPPPLAFTYGSGMRQGRRFFETAVAVCGRLGRRGVLLAPQDGQVSGPLPEGILHVPYAPFGKLLPRCAALIHHGGIGTVAQAMAAGIPQFVVPVAFDHFDEARRLRHLNLGLSLSRRRFSPGPAARRIRRLLTDPRVRAACDEARDRLRTNGSLQAACDVIERAATARRTDG</sequence>
<organism evidence="3 4">
    <name type="scientific">Methylobacterium persicinum</name>
    <dbReference type="NCBI Taxonomy" id="374426"/>
    <lineage>
        <taxon>Bacteria</taxon>
        <taxon>Pseudomonadati</taxon>
        <taxon>Pseudomonadota</taxon>
        <taxon>Alphaproteobacteria</taxon>
        <taxon>Hyphomicrobiales</taxon>
        <taxon>Methylobacteriaceae</taxon>
        <taxon>Methylobacterium</taxon>
    </lineage>
</organism>
<dbReference type="CDD" id="cd03784">
    <property type="entry name" value="GT1_Gtf-like"/>
    <property type="match status" value="1"/>
</dbReference>
<dbReference type="Gene3D" id="3.40.50.2000">
    <property type="entry name" value="Glycogen Phosphorylase B"/>
    <property type="match status" value="2"/>
</dbReference>
<dbReference type="Pfam" id="PF06722">
    <property type="entry name" value="EryCIII-like_C"/>
    <property type="match status" value="1"/>
</dbReference>
<dbReference type="InterPro" id="IPR004276">
    <property type="entry name" value="GlycoTrans_28_N"/>
</dbReference>
<evidence type="ECO:0000259" key="2">
    <source>
        <dbReference type="Pfam" id="PF06722"/>
    </source>
</evidence>
<dbReference type="RefSeq" id="WP_238252874.1">
    <property type="nucleotide sequence ID" value="NZ_BPQX01000063.1"/>
</dbReference>
<dbReference type="InterPro" id="IPR010610">
    <property type="entry name" value="EryCIII-like_C"/>
</dbReference>
<dbReference type="PANTHER" id="PTHR48050:SF13">
    <property type="entry name" value="STEROL 3-BETA-GLUCOSYLTRANSFERASE UGT80A2"/>
    <property type="match status" value="1"/>
</dbReference>
<name>A0ABU0HST6_9HYPH</name>
<dbReference type="Pfam" id="PF03033">
    <property type="entry name" value="Glyco_transf_28"/>
    <property type="match status" value="1"/>
</dbReference>
<proteinExistence type="predicted"/>